<sequence>MGHSYDKAKRATNTEAPIQWTEELPHKYCGKIDRGRSGKANKAQKCDNCILVKAARVKAAQRDTADRRQEKMGWQRGELDAE</sequence>
<gene>
    <name evidence="2" type="ORF">BT67DRAFT_377020</name>
</gene>
<organism evidence="2 3">
    <name type="scientific">Trichocladium antarcticum</name>
    <dbReference type="NCBI Taxonomy" id="1450529"/>
    <lineage>
        <taxon>Eukaryota</taxon>
        <taxon>Fungi</taxon>
        <taxon>Dikarya</taxon>
        <taxon>Ascomycota</taxon>
        <taxon>Pezizomycotina</taxon>
        <taxon>Sordariomycetes</taxon>
        <taxon>Sordariomycetidae</taxon>
        <taxon>Sordariales</taxon>
        <taxon>Chaetomiaceae</taxon>
        <taxon>Trichocladium</taxon>
    </lineage>
</organism>
<evidence type="ECO:0000313" key="2">
    <source>
        <dbReference type="EMBL" id="KAK4135824.1"/>
    </source>
</evidence>
<protein>
    <submittedName>
        <fullName evidence="2">Uncharacterized protein</fullName>
    </submittedName>
</protein>
<name>A0AAN6UN48_9PEZI</name>
<keyword evidence="3" id="KW-1185">Reference proteome</keyword>
<comment type="caution">
    <text evidence="2">The sequence shown here is derived from an EMBL/GenBank/DDBJ whole genome shotgun (WGS) entry which is preliminary data.</text>
</comment>
<feature type="region of interest" description="Disordered" evidence="1">
    <location>
        <begin position="58"/>
        <end position="82"/>
    </location>
</feature>
<dbReference type="EMBL" id="MU853405">
    <property type="protein sequence ID" value="KAK4135824.1"/>
    <property type="molecule type" value="Genomic_DNA"/>
</dbReference>
<proteinExistence type="predicted"/>
<evidence type="ECO:0000256" key="1">
    <source>
        <dbReference type="SAM" id="MobiDB-lite"/>
    </source>
</evidence>
<dbReference type="AlphaFoldDB" id="A0AAN6UN48"/>
<evidence type="ECO:0000313" key="3">
    <source>
        <dbReference type="Proteomes" id="UP001304895"/>
    </source>
</evidence>
<dbReference type="Proteomes" id="UP001304895">
    <property type="component" value="Unassembled WGS sequence"/>
</dbReference>
<accession>A0AAN6UN48</accession>
<feature type="compositionally biased region" description="Basic and acidic residues" evidence="1">
    <location>
        <begin position="60"/>
        <end position="82"/>
    </location>
</feature>
<reference evidence="2" key="1">
    <citation type="journal article" date="2023" name="Mol. Phylogenet. Evol.">
        <title>Genome-scale phylogeny and comparative genomics of the fungal order Sordariales.</title>
        <authorList>
            <person name="Hensen N."/>
            <person name="Bonometti L."/>
            <person name="Westerberg I."/>
            <person name="Brannstrom I.O."/>
            <person name="Guillou S."/>
            <person name="Cros-Aarteil S."/>
            <person name="Calhoun S."/>
            <person name="Haridas S."/>
            <person name="Kuo A."/>
            <person name="Mondo S."/>
            <person name="Pangilinan J."/>
            <person name="Riley R."/>
            <person name="LaButti K."/>
            <person name="Andreopoulos B."/>
            <person name="Lipzen A."/>
            <person name="Chen C."/>
            <person name="Yan M."/>
            <person name="Daum C."/>
            <person name="Ng V."/>
            <person name="Clum A."/>
            <person name="Steindorff A."/>
            <person name="Ohm R.A."/>
            <person name="Martin F."/>
            <person name="Silar P."/>
            <person name="Natvig D.O."/>
            <person name="Lalanne C."/>
            <person name="Gautier V."/>
            <person name="Ament-Velasquez S.L."/>
            <person name="Kruys A."/>
            <person name="Hutchinson M.I."/>
            <person name="Powell A.J."/>
            <person name="Barry K."/>
            <person name="Miller A.N."/>
            <person name="Grigoriev I.V."/>
            <person name="Debuchy R."/>
            <person name="Gladieux P."/>
            <person name="Hiltunen Thoren M."/>
            <person name="Johannesson H."/>
        </authorList>
    </citation>
    <scope>NUCLEOTIDE SEQUENCE</scope>
    <source>
        <strain evidence="2">CBS 123565</strain>
    </source>
</reference>
<reference evidence="2" key="2">
    <citation type="submission" date="2023-05" db="EMBL/GenBank/DDBJ databases">
        <authorList>
            <consortium name="Lawrence Berkeley National Laboratory"/>
            <person name="Steindorff A."/>
            <person name="Hensen N."/>
            <person name="Bonometti L."/>
            <person name="Westerberg I."/>
            <person name="Brannstrom I.O."/>
            <person name="Guillou S."/>
            <person name="Cros-Aarteil S."/>
            <person name="Calhoun S."/>
            <person name="Haridas S."/>
            <person name="Kuo A."/>
            <person name="Mondo S."/>
            <person name="Pangilinan J."/>
            <person name="Riley R."/>
            <person name="Labutti K."/>
            <person name="Andreopoulos B."/>
            <person name="Lipzen A."/>
            <person name="Chen C."/>
            <person name="Yanf M."/>
            <person name="Daum C."/>
            <person name="Ng V."/>
            <person name="Clum A."/>
            <person name="Ohm R."/>
            <person name="Martin F."/>
            <person name="Silar P."/>
            <person name="Natvig D."/>
            <person name="Lalanne C."/>
            <person name="Gautier V."/>
            <person name="Ament-Velasquez S.L."/>
            <person name="Kruys A."/>
            <person name="Hutchinson M.I."/>
            <person name="Powell A.J."/>
            <person name="Barry K."/>
            <person name="Miller A.N."/>
            <person name="Grigoriev I.V."/>
            <person name="Debuchy R."/>
            <person name="Gladieux P."/>
            <person name="Thoren M.H."/>
            <person name="Johannesson H."/>
        </authorList>
    </citation>
    <scope>NUCLEOTIDE SEQUENCE</scope>
    <source>
        <strain evidence="2">CBS 123565</strain>
    </source>
</reference>